<reference evidence="1 2" key="1">
    <citation type="submission" date="2020-07" db="EMBL/GenBank/DDBJ databases">
        <title>Complete genome and description of Chryseobacterium manosquense strain Marseille-Q2069 sp. nov.</title>
        <authorList>
            <person name="Boxberger M."/>
        </authorList>
    </citation>
    <scope>NUCLEOTIDE SEQUENCE [LARGE SCALE GENOMIC DNA]</scope>
    <source>
        <strain evidence="1 2">Marseille-Q2069</strain>
    </source>
</reference>
<keyword evidence="2" id="KW-1185">Reference proteome</keyword>
<dbReference type="RefSeq" id="WP_158212082.1">
    <property type="nucleotide sequence ID" value="NZ_CP060203.1"/>
</dbReference>
<dbReference type="Proteomes" id="UP000516438">
    <property type="component" value="Chromosome"/>
</dbReference>
<evidence type="ECO:0000313" key="2">
    <source>
        <dbReference type="Proteomes" id="UP000516438"/>
    </source>
</evidence>
<gene>
    <name evidence="1" type="ORF">H0S70_03680</name>
</gene>
<accession>A0A7H1DYN2</accession>
<sequence>MKKSTVLLGIISSIIFQTSFLAQENPYTEDLLKRIEALEAEKNKTKDWDVSL</sequence>
<dbReference type="KEGG" id="cmaq:H0S70_03680"/>
<dbReference type="AlphaFoldDB" id="A0A7H1DYN2"/>
<organism evidence="1 2">
    <name type="scientific">Chryseobacterium manosquense</name>
    <dbReference type="NCBI Taxonomy" id="2754694"/>
    <lineage>
        <taxon>Bacteria</taxon>
        <taxon>Pseudomonadati</taxon>
        <taxon>Bacteroidota</taxon>
        <taxon>Flavobacteriia</taxon>
        <taxon>Flavobacteriales</taxon>
        <taxon>Weeksellaceae</taxon>
        <taxon>Chryseobacterium group</taxon>
        <taxon>Chryseobacterium</taxon>
    </lineage>
</organism>
<evidence type="ECO:0000313" key="1">
    <source>
        <dbReference type="EMBL" id="QNS42090.1"/>
    </source>
</evidence>
<name>A0A7H1DYN2_9FLAO</name>
<protein>
    <submittedName>
        <fullName evidence="1">Uncharacterized protein</fullName>
    </submittedName>
</protein>
<proteinExistence type="predicted"/>
<dbReference type="EMBL" id="CP060203">
    <property type="protein sequence ID" value="QNS42090.1"/>
    <property type="molecule type" value="Genomic_DNA"/>
</dbReference>